<dbReference type="AlphaFoldDB" id="A0ABC8JNB0"/>
<proteinExistence type="predicted"/>
<dbReference type="Proteomes" id="UP001642260">
    <property type="component" value="Unassembled WGS sequence"/>
</dbReference>
<evidence type="ECO:0000313" key="1">
    <source>
        <dbReference type="EMBL" id="CAH8333160.1"/>
    </source>
</evidence>
<keyword evidence="2" id="KW-1185">Reference proteome</keyword>
<dbReference type="EMBL" id="CAKOAT010120933">
    <property type="protein sequence ID" value="CAH8333160.1"/>
    <property type="molecule type" value="Genomic_DNA"/>
</dbReference>
<accession>A0ABC8JNB0</accession>
<gene>
    <name evidence="1" type="ORF">ERUC_LOCUS12799</name>
</gene>
<protein>
    <submittedName>
        <fullName evidence="1">Uncharacterized protein</fullName>
    </submittedName>
</protein>
<reference evidence="1 2" key="1">
    <citation type="submission" date="2022-03" db="EMBL/GenBank/DDBJ databases">
        <authorList>
            <person name="Macdonald S."/>
            <person name="Ahmed S."/>
            <person name="Newling K."/>
        </authorList>
    </citation>
    <scope>NUCLEOTIDE SEQUENCE [LARGE SCALE GENOMIC DNA]</scope>
</reference>
<organism evidence="1 2">
    <name type="scientific">Eruca vesicaria subsp. sativa</name>
    <name type="common">Garden rocket</name>
    <name type="synonym">Eruca sativa</name>
    <dbReference type="NCBI Taxonomy" id="29727"/>
    <lineage>
        <taxon>Eukaryota</taxon>
        <taxon>Viridiplantae</taxon>
        <taxon>Streptophyta</taxon>
        <taxon>Embryophyta</taxon>
        <taxon>Tracheophyta</taxon>
        <taxon>Spermatophyta</taxon>
        <taxon>Magnoliopsida</taxon>
        <taxon>eudicotyledons</taxon>
        <taxon>Gunneridae</taxon>
        <taxon>Pentapetalae</taxon>
        <taxon>rosids</taxon>
        <taxon>malvids</taxon>
        <taxon>Brassicales</taxon>
        <taxon>Brassicaceae</taxon>
        <taxon>Brassiceae</taxon>
        <taxon>Eruca</taxon>
    </lineage>
</organism>
<evidence type="ECO:0000313" key="2">
    <source>
        <dbReference type="Proteomes" id="UP001642260"/>
    </source>
</evidence>
<comment type="caution">
    <text evidence="1">The sequence shown here is derived from an EMBL/GenBank/DDBJ whole genome shotgun (WGS) entry which is preliminary data.</text>
</comment>
<sequence length="167" mass="18808">MANQTVFLCDLVAGCSSSRLKSSFSISWMQETFVAVSTLMPAIYGCQHLLWSLFPDESSFSSPLIRSTYGIKQYVVDKTVLSCQRHTGLLSTLRVVPMDLQCYVDNDEIWLHEAASTSDRQIQPTLQSLIQRCYPEFENFFVMCLQTEAGAEDPVNQNNRASFLSNA</sequence>
<name>A0ABC8JNB0_ERUVS</name>